<keyword evidence="3" id="KW-1185">Reference proteome</keyword>
<dbReference type="Proteomes" id="UP000317178">
    <property type="component" value="Chromosome"/>
</dbReference>
<reference evidence="2 3" key="1">
    <citation type="submission" date="2019-02" db="EMBL/GenBank/DDBJ databases">
        <title>Deep-cultivation of Planctomycetes and their phenomic and genomic characterization uncovers novel biology.</title>
        <authorList>
            <person name="Wiegand S."/>
            <person name="Jogler M."/>
            <person name="Boedeker C."/>
            <person name="Pinto D."/>
            <person name="Vollmers J."/>
            <person name="Rivas-Marin E."/>
            <person name="Kohn T."/>
            <person name="Peeters S.H."/>
            <person name="Heuer A."/>
            <person name="Rast P."/>
            <person name="Oberbeckmann S."/>
            <person name="Bunk B."/>
            <person name="Jeske O."/>
            <person name="Meyerdierks A."/>
            <person name="Storesund J.E."/>
            <person name="Kallscheuer N."/>
            <person name="Luecker S."/>
            <person name="Lage O.M."/>
            <person name="Pohl T."/>
            <person name="Merkel B.J."/>
            <person name="Hornburger P."/>
            <person name="Mueller R.-W."/>
            <person name="Bruemmer F."/>
            <person name="Labrenz M."/>
            <person name="Spormann A.M."/>
            <person name="Op den Camp H."/>
            <person name="Overmann J."/>
            <person name="Amann R."/>
            <person name="Jetten M.S.M."/>
            <person name="Mascher T."/>
            <person name="Medema M.H."/>
            <person name="Devos D.P."/>
            <person name="Kaster A.-K."/>
            <person name="Ovreas L."/>
            <person name="Rohde M."/>
            <person name="Galperin M.Y."/>
            <person name="Jogler C."/>
        </authorList>
    </citation>
    <scope>NUCLEOTIDE SEQUENCE [LARGE SCALE GENOMIC DNA]</scope>
    <source>
        <strain evidence="2 3">Pla110</strain>
    </source>
</reference>
<keyword evidence="1" id="KW-1133">Transmembrane helix</keyword>
<keyword evidence="1" id="KW-0812">Transmembrane</keyword>
<gene>
    <name evidence="2" type="ORF">Pla110_22940</name>
</gene>
<keyword evidence="1" id="KW-0472">Membrane</keyword>
<dbReference type="InterPro" id="IPR011465">
    <property type="entry name" value="DUF1571"/>
</dbReference>
<dbReference type="AlphaFoldDB" id="A0A518CMX6"/>
<dbReference type="OrthoDB" id="5456309at2"/>
<organism evidence="2 3">
    <name type="scientific">Polystyrenella longa</name>
    <dbReference type="NCBI Taxonomy" id="2528007"/>
    <lineage>
        <taxon>Bacteria</taxon>
        <taxon>Pseudomonadati</taxon>
        <taxon>Planctomycetota</taxon>
        <taxon>Planctomycetia</taxon>
        <taxon>Planctomycetales</taxon>
        <taxon>Planctomycetaceae</taxon>
        <taxon>Polystyrenella</taxon>
    </lineage>
</organism>
<dbReference type="Pfam" id="PF07608">
    <property type="entry name" value="DUF1571"/>
    <property type="match status" value="1"/>
</dbReference>
<sequence length="361" mass="40619">MSCSDCQKKKDSFTRHNLLAGIFAVSGIAVLYVNFDPVPRGHDPAAAQLEEVDLSEFTSFTNVSSGFMKKVQAEEFDEPQNSLGKQPIQTAMIAEPVASSSNDVLHSSAEAGSALSQLKTCQGEDAVKLIQSILEEGLENLKQIPDYTTTFIKQERIAGSMTEPNLINLKIRHEPFSVYMKWLNGDKGRELLYVDGENNGDMVVRVGGVRGRFLPALNLNPLGDLALQESRHPITQIGLANLIRKALEFRERDLNNLDNLNCWINDGVTFDKRDCFEFVVEYQEKRPIHEYRKSVITIEKSLGIPVGVKNFAWEEQVDSVDANNLDKSTLIENYAYTNINYTRRLAAAEFDKSNQNYRFIK</sequence>
<dbReference type="RefSeq" id="WP_144995828.1">
    <property type="nucleotide sequence ID" value="NZ_CP036281.1"/>
</dbReference>
<accession>A0A518CMX6</accession>
<evidence type="ECO:0000313" key="3">
    <source>
        <dbReference type="Proteomes" id="UP000317178"/>
    </source>
</evidence>
<evidence type="ECO:0008006" key="4">
    <source>
        <dbReference type="Google" id="ProtNLM"/>
    </source>
</evidence>
<evidence type="ECO:0000313" key="2">
    <source>
        <dbReference type="EMBL" id="QDU80563.1"/>
    </source>
</evidence>
<proteinExistence type="predicted"/>
<name>A0A518CMX6_9PLAN</name>
<dbReference type="KEGG" id="plon:Pla110_22940"/>
<protein>
    <recommendedName>
        <fullName evidence="4">DUF1571 domain-containing protein</fullName>
    </recommendedName>
</protein>
<feature type="transmembrane region" description="Helical" evidence="1">
    <location>
        <begin position="18"/>
        <end position="35"/>
    </location>
</feature>
<dbReference type="EMBL" id="CP036281">
    <property type="protein sequence ID" value="QDU80563.1"/>
    <property type="molecule type" value="Genomic_DNA"/>
</dbReference>
<evidence type="ECO:0000256" key="1">
    <source>
        <dbReference type="SAM" id="Phobius"/>
    </source>
</evidence>